<keyword evidence="4" id="KW-1185">Reference proteome</keyword>
<comment type="caution">
    <text evidence="1">The sequence shown here is derived from an EMBL/GenBank/DDBJ whole genome shotgun (WGS) entry which is preliminary data.</text>
</comment>
<evidence type="ECO:0000313" key="4">
    <source>
        <dbReference type="Proteomes" id="UP000264294"/>
    </source>
</evidence>
<organism evidence="1 3">
    <name type="scientific">Bacillus clarus</name>
    <dbReference type="NCBI Taxonomy" id="2338372"/>
    <lineage>
        <taxon>Bacteria</taxon>
        <taxon>Bacillati</taxon>
        <taxon>Bacillota</taxon>
        <taxon>Bacilli</taxon>
        <taxon>Bacillales</taxon>
        <taxon>Bacillaceae</taxon>
        <taxon>Bacillus</taxon>
        <taxon>Bacillus cereus group</taxon>
    </lineage>
</organism>
<sequence>MCSNFLSSLPEEPKAAVPLEQEFTIGATIYGARAWSSNNGTTVSQDIWKSTLFASASQAGQAVYPLGIIKIVNLSYDTVTVTTSQGLNTEIIVTIPPQSETVLTSSSLSDVSASSSGTASRVNFFFHIFFSRDPVPALLPIKQL</sequence>
<reference evidence="1 3" key="1">
    <citation type="submission" date="2014-04" db="EMBL/GenBank/DDBJ databases">
        <authorList>
            <person name="Bishop-Lilly K.A."/>
            <person name="Broomall S.M."/>
            <person name="Chain P.S."/>
            <person name="Chertkov O."/>
            <person name="Coyne S.R."/>
            <person name="Daligault H.E."/>
            <person name="Davenport K.W."/>
            <person name="Erkkila T."/>
            <person name="Frey K.G."/>
            <person name="Gibbons H.S."/>
            <person name="Gu W."/>
            <person name="Jaissle J."/>
            <person name="Johnson S.L."/>
            <person name="Koroleva G.I."/>
            <person name="Ladner J.T."/>
            <person name="Lo C.-C."/>
            <person name="Minogue T.D."/>
            <person name="Munk C."/>
            <person name="Palacios G.F."/>
            <person name="Redden C.L."/>
            <person name="Rosenzweig C.N."/>
            <person name="Scholz M.B."/>
            <person name="Teshima H."/>
            <person name="Xu Y."/>
        </authorList>
    </citation>
    <scope>NUCLEOTIDE SEQUENCE [LARGE SCALE GENOMIC DNA]</scope>
    <source>
        <strain evidence="1 3">BHP</strain>
    </source>
</reference>
<dbReference type="AlphaFoldDB" id="A0A090YXR3"/>
<reference evidence="2 4" key="2">
    <citation type="submission" date="2018-08" db="EMBL/GenBank/DDBJ databases">
        <title>Bacillus clarus sp. nov. strain PS00077A.</title>
        <authorList>
            <person name="Mendez Acevedo M."/>
            <person name="Carroll L."/>
            <person name="Mukherjee M."/>
            <person name="Wiedmann M."/>
            <person name="Kovac J."/>
        </authorList>
    </citation>
    <scope>NUCLEOTIDE SEQUENCE [LARGE SCALE GENOMIC DNA]</scope>
    <source>
        <strain evidence="2 4">PS00077A</strain>
    </source>
</reference>
<dbReference type="Proteomes" id="UP000264294">
    <property type="component" value="Unassembled WGS sequence"/>
</dbReference>
<evidence type="ECO:0000313" key="3">
    <source>
        <dbReference type="Proteomes" id="UP000029389"/>
    </source>
</evidence>
<dbReference type="Proteomes" id="UP000029389">
    <property type="component" value="Unassembled WGS sequence"/>
</dbReference>
<accession>A0A090YXR3</accession>
<dbReference type="EMBL" id="QVOD01000018">
    <property type="protein sequence ID" value="RFT66027.1"/>
    <property type="molecule type" value="Genomic_DNA"/>
</dbReference>
<dbReference type="EMBL" id="JMQC01000008">
    <property type="protein sequence ID" value="KFN03759.1"/>
    <property type="molecule type" value="Genomic_DNA"/>
</dbReference>
<proteinExistence type="predicted"/>
<dbReference type="RefSeq" id="WP_042982549.1">
    <property type="nucleotide sequence ID" value="NZ_JMQC01000008.1"/>
</dbReference>
<dbReference type="PATRIC" id="fig|1405.8.peg.3829"/>
<evidence type="ECO:0000313" key="1">
    <source>
        <dbReference type="EMBL" id="KFN03759.1"/>
    </source>
</evidence>
<gene>
    <name evidence="2" type="ORF">D0U04_15850</name>
    <name evidence="1" type="ORF">DJ93_3721</name>
</gene>
<name>A0A090YXR3_9BACI</name>
<evidence type="ECO:0000313" key="2">
    <source>
        <dbReference type="EMBL" id="RFT66027.1"/>
    </source>
</evidence>
<protein>
    <submittedName>
        <fullName evidence="1">Uncharacterized protein</fullName>
    </submittedName>
</protein>